<feature type="domain" description="Peptidase S59" evidence="13">
    <location>
        <begin position="740"/>
        <end position="883"/>
    </location>
</feature>
<evidence type="ECO:0000256" key="7">
    <source>
        <dbReference type="ARBA" id="ARBA00022816"/>
    </source>
</evidence>
<keyword evidence="11" id="KW-0539">Nucleus</keyword>
<dbReference type="PROSITE" id="PS51434">
    <property type="entry name" value="NUP_C"/>
    <property type="match status" value="1"/>
</dbReference>
<keyword evidence="5" id="KW-0813">Transport</keyword>
<evidence type="ECO:0000256" key="8">
    <source>
        <dbReference type="ARBA" id="ARBA00022927"/>
    </source>
</evidence>
<dbReference type="GO" id="GO:0006606">
    <property type="term" value="P:protein import into nucleus"/>
    <property type="evidence" value="ECO:0007669"/>
    <property type="project" value="TreeGrafter"/>
</dbReference>
<gene>
    <name evidence="14" type="ORF">QYM36_004631</name>
</gene>
<evidence type="ECO:0000259" key="13">
    <source>
        <dbReference type="PROSITE" id="PS51434"/>
    </source>
</evidence>
<dbReference type="GO" id="GO:0008139">
    <property type="term" value="F:nuclear localization sequence binding"/>
    <property type="evidence" value="ECO:0007669"/>
    <property type="project" value="TreeGrafter"/>
</dbReference>
<keyword evidence="7" id="KW-0509">mRNA transport</keyword>
<dbReference type="Gene3D" id="1.10.10.2360">
    <property type="match status" value="1"/>
</dbReference>
<comment type="caution">
    <text evidence="14">The sequence shown here is derived from an EMBL/GenBank/DDBJ whole genome shotgun (WGS) entry which is preliminary data.</text>
</comment>
<accession>A0AA88I0R3</accession>
<keyword evidence="15" id="KW-1185">Reference proteome</keyword>
<reference evidence="14" key="1">
    <citation type="submission" date="2023-07" db="EMBL/GenBank/DDBJ databases">
        <title>Chromosome-level genome assembly of Artemia franciscana.</title>
        <authorList>
            <person name="Jo E."/>
        </authorList>
    </citation>
    <scope>NUCLEOTIDE SEQUENCE</scope>
    <source>
        <tissue evidence="14">Whole body</tissue>
    </source>
</reference>
<name>A0AA88I0R3_ARTSF</name>
<evidence type="ECO:0000256" key="9">
    <source>
        <dbReference type="ARBA" id="ARBA00023010"/>
    </source>
</evidence>
<feature type="region of interest" description="Disordered" evidence="12">
    <location>
        <begin position="437"/>
        <end position="471"/>
    </location>
</feature>
<dbReference type="Proteomes" id="UP001187531">
    <property type="component" value="Unassembled WGS sequence"/>
</dbReference>
<dbReference type="Pfam" id="PF13634">
    <property type="entry name" value="Nucleoporin_FG"/>
    <property type="match status" value="4"/>
</dbReference>
<dbReference type="GO" id="GO:0000973">
    <property type="term" value="P:post-transcriptional tethering of RNA polymerase II gene DNA at nuclear periphery"/>
    <property type="evidence" value="ECO:0007669"/>
    <property type="project" value="TreeGrafter"/>
</dbReference>
<dbReference type="Pfam" id="PF21240">
    <property type="entry name" value="Nup98_GLEBS"/>
    <property type="match status" value="1"/>
</dbReference>
<dbReference type="GO" id="GO:0051028">
    <property type="term" value="P:mRNA transport"/>
    <property type="evidence" value="ECO:0007669"/>
    <property type="project" value="UniProtKB-KW"/>
</dbReference>
<evidence type="ECO:0000256" key="4">
    <source>
        <dbReference type="ARBA" id="ARBA00013472"/>
    </source>
</evidence>
<dbReference type="GO" id="GO:0034398">
    <property type="term" value="P:telomere tethering at nuclear periphery"/>
    <property type="evidence" value="ECO:0007669"/>
    <property type="project" value="TreeGrafter"/>
</dbReference>
<evidence type="ECO:0000256" key="5">
    <source>
        <dbReference type="ARBA" id="ARBA00022448"/>
    </source>
</evidence>
<comment type="subcellular location">
    <subcellularLocation>
        <location evidence="2">Nucleus membrane</location>
        <topology evidence="2">Peripheral membrane protein</topology>
        <orientation evidence="2">Nucleoplasmic side</orientation>
    </subcellularLocation>
    <subcellularLocation>
        <location evidence="1">Nucleus</location>
        <location evidence="1">Nuclear pore complex</location>
    </subcellularLocation>
</comment>
<dbReference type="FunFam" id="1.10.10.2360:FF:000001">
    <property type="entry name" value="Nuclear pore complex protein Nup98-Nup96"/>
    <property type="match status" value="1"/>
</dbReference>
<dbReference type="Pfam" id="PF12110">
    <property type="entry name" value="Nup96"/>
    <property type="match status" value="1"/>
</dbReference>
<keyword evidence="9" id="KW-0811">Translocation</keyword>
<evidence type="ECO:0000256" key="2">
    <source>
        <dbReference type="ARBA" id="ARBA00004620"/>
    </source>
</evidence>
<evidence type="ECO:0000256" key="3">
    <source>
        <dbReference type="ARBA" id="ARBA00008926"/>
    </source>
</evidence>
<protein>
    <recommendedName>
        <fullName evidence="4">Nuclear pore complex protein Nup98-Nup96</fullName>
    </recommendedName>
</protein>
<evidence type="ECO:0000256" key="6">
    <source>
        <dbReference type="ARBA" id="ARBA00022813"/>
    </source>
</evidence>
<dbReference type="Pfam" id="PF04096">
    <property type="entry name" value="Nucleoporin2"/>
    <property type="match status" value="1"/>
</dbReference>
<dbReference type="InterPro" id="IPR037665">
    <property type="entry name" value="Nucleoporin_S59-like"/>
</dbReference>
<dbReference type="Gene3D" id="1.25.40.690">
    <property type="match status" value="1"/>
</dbReference>
<evidence type="ECO:0000313" key="15">
    <source>
        <dbReference type="Proteomes" id="UP001187531"/>
    </source>
</evidence>
<evidence type="ECO:0000256" key="12">
    <source>
        <dbReference type="SAM" id="MobiDB-lite"/>
    </source>
</evidence>
<feature type="compositionally biased region" description="Low complexity" evidence="12">
    <location>
        <begin position="437"/>
        <end position="465"/>
    </location>
</feature>
<dbReference type="InterPro" id="IPR025574">
    <property type="entry name" value="Nucleoporin_FG_rpt"/>
</dbReference>
<dbReference type="SUPFAM" id="SSF82215">
    <property type="entry name" value="C-terminal autoproteolytic domain of nucleoporin nup98"/>
    <property type="match status" value="1"/>
</dbReference>
<evidence type="ECO:0000256" key="1">
    <source>
        <dbReference type="ARBA" id="ARBA00004567"/>
    </source>
</evidence>
<dbReference type="GO" id="GO:0003723">
    <property type="term" value="F:RNA binding"/>
    <property type="evidence" value="ECO:0007669"/>
    <property type="project" value="TreeGrafter"/>
</dbReference>
<dbReference type="GO" id="GO:0044614">
    <property type="term" value="C:nuclear pore cytoplasmic filaments"/>
    <property type="evidence" value="ECO:0007669"/>
    <property type="project" value="TreeGrafter"/>
</dbReference>
<sequence>MFGQGGSNFGSQGNTFGQSAFGAAKPSTFGAPTFGTSAPSGTSSLFGAAPQQPTTNLFGSTATPFGQAQNTGFGTTTPSTGFGFGTGTSAPATGTSMFGGTPSIFGTTQQQQQTPASTGSIFGTQTSFGNKPAFGSFGTSSGSIFGQTSQPSTTGSIFGQQQASTATGGLFGTGTSTFGGGLGATPGQVGTGAVKFKAIQGTDTVSKNNTTQTVQVRHQVITCQPEYEAKSFEELRFEDYQANRKGPGQGGAMFGTTATPGLFGASTTTQPSTGGLFGQQQRSIFGSTQTATPALGSSTGIFGQQPQQQQQTSLFGAKTFGVPTTTASGFSFPSAATSSAGGGLFGAKPFGTAAPSTGVFSGAPTTSAPSFGSTTGGFGSQTTSPFGAKPSIFGATTTTSSFFSSPATSTGSLFGQQKSPFGAPSAPFGAATTTTSSLFAPTTSTTPFGSTQTGFGFGQTQSPFGAKPPTGVFGTGTNFATNPSPFGAQVAAPSTTPFGSTTTNIFGLNQPTASGFGQPPPTQTPVPQVAPPSSLLATQLMAISQSTYSDNPVLRNIIEGPVKREELLKPSVQQLTPSTKTTVPSYYKVSPRIGTTAKPMALTSNVKVGLFEGLEEDERKPADDLLFKPRQSVKKLTLKPKGGNRVILDLNGIQSPPVDRMNGEVMSVSRDIVQRRPPVLDDTVAEIIKRPQSRAKDQTMASDVAEVSLDGTNNETHVESYVEPEVQDLPPHPLGINCRRYGYYTIPSLEELSRTELDPDGAVVVENFVVGRDGYGNILFKGPMNVVGLDIDKYVFILHKQVNVYPNDDDKPSVGEEFNRKAQVTLDRVWPIDKATGLEIRDPKRLEERHYREKLQNCSEKSGARFKEYRPETGSWVFDVPHFSKYGIEEADEEDQENFQASPVLPPEKGILESQVVKHTHDRQPLSPLTVVADVEDEIDTRRSTRFSVDHDEAELCGVERDVSSPSYITGPRQLLALVGTPVQKTQLNKLSMFSDVDQETDFATIPSKKRKNLSPLEGIKTRQTFGIPLQQLEYEPASELKKTSFREILERSVNAQYRTDADLSGRSFLEARPVSRLSNKSLLPPEDFDEPLEVTRIEPGEVEPERFRKVVPKFAFQCPKDDNDTINQVSKVICDRSLNNGKRTRIGWNSKMKLAVPSIENRQAALRFGTSPFVVSINQIEVEDLNPSKPSKPIGHLHLLSNIKNFSKQEPATPQTGFYGQLLTAELENCLFVESEAGQIHRFIHPHGSSLLEKQFKVLQTFLRETKELGFVTGDVAYINYTKEVYALCSSLWGKLPEDVKAGSYAESMLRKKLLGEWISDYAALDSFPDGSSTVDFALAELTGHRVSNATERLTSINDYNSAFAVCQIDGYETQQLTGVQLELWNATGAIKYIDRSRLRLFCGAAGLSTYQNSKLMINTCDKFSWRQAFAQHFWYVTPLTGSIVDAVKEFDAGFEEGYAAKPLPTYAEDDNSDSIKDVCYRLLKLYCDRMSPLEPLLNPASSTADPIEHTLSYLLLQVLLSLGYSHFTEFSEATVITSFAAQLEALGLWTWAVFVVMHLKNDFQRDADVKSILARNVRVDTDPKMELEIKFLIEKLLVPKPWISAAASFHAQSRHLHFLQAKYLVDAHLDKEVHQLVSEKLGPDAVLGRKVNVTIELLEELSRPERCSRIYEWSSCGAIYLSYLRLVSSVDTLMRQESPSVKEAERLLPSITSLCAKINLLSETSSKHKLTKSIMAKKAIHCVRKLLQIRSGGNVSALEVLPLIDALPLPEDIAIEEIQNILRNYTLNSAESMKMQVQSNFGSE</sequence>
<dbReference type="InterPro" id="IPR036903">
    <property type="entry name" value="Nup98_auto-Pept-S59_dom_sf"/>
</dbReference>
<comment type="similarity">
    <text evidence="3">Belongs to the nucleoporin GLFG family.</text>
</comment>
<proteinExistence type="inferred from homology"/>
<keyword evidence="8" id="KW-0653">Protein transport</keyword>
<dbReference type="Gene3D" id="3.30.1610.10">
    <property type="entry name" value="Peptidase S59, nucleoporin"/>
    <property type="match status" value="1"/>
</dbReference>
<dbReference type="GO" id="GO:0031965">
    <property type="term" value="C:nuclear membrane"/>
    <property type="evidence" value="ECO:0007669"/>
    <property type="project" value="UniProtKB-SubCell"/>
</dbReference>
<dbReference type="GO" id="GO:0006405">
    <property type="term" value="P:RNA export from nucleus"/>
    <property type="evidence" value="ECO:0007669"/>
    <property type="project" value="TreeGrafter"/>
</dbReference>
<dbReference type="InterPro" id="IPR021967">
    <property type="entry name" value="Nup98_C"/>
</dbReference>
<dbReference type="EMBL" id="JAVRJZ010000007">
    <property type="protein sequence ID" value="KAK2720818.1"/>
    <property type="molecule type" value="Genomic_DNA"/>
</dbReference>
<evidence type="ECO:0000256" key="10">
    <source>
        <dbReference type="ARBA" id="ARBA00023132"/>
    </source>
</evidence>
<keyword evidence="6" id="KW-0068">Autocatalytic cleavage</keyword>
<evidence type="ECO:0000313" key="14">
    <source>
        <dbReference type="EMBL" id="KAK2720818.1"/>
    </source>
</evidence>
<evidence type="ECO:0000256" key="11">
    <source>
        <dbReference type="ARBA" id="ARBA00023242"/>
    </source>
</evidence>
<dbReference type="PANTHER" id="PTHR23198">
    <property type="entry name" value="NUCLEOPORIN"/>
    <property type="match status" value="1"/>
</dbReference>
<keyword evidence="10" id="KW-0906">Nuclear pore complex</keyword>
<dbReference type="InterPro" id="IPR007230">
    <property type="entry name" value="Nup98_auto-Pept-S59_dom"/>
</dbReference>
<dbReference type="GO" id="GO:0017056">
    <property type="term" value="F:structural constituent of nuclear pore"/>
    <property type="evidence" value="ECO:0007669"/>
    <property type="project" value="InterPro"/>
</dbReference>
<dbReference type="PANTHER" id="PTHR23198:SF6">
    <property type="entry name" value="NUCLEAR PORE COMPLEX PROTEIN NUP98-NUP96"/>
    <property type="match status" value="1"/>
</dbReference>
<organism evidence="14 15">
    <name type="scientific">Artemia franciscana</name>
    <name type="common">Brine shrimp</name>
    <name type="synonym">Artemia sanfranciscana</name>
    <dbReference type="NCBI Taxonomy" id="6661"/>
    <lineage>
        <taxon>Eukaryota</taxon>
        <taxon>Metazoa</taxon>
        <taxon>Ecdysozoa</taxon>
        <taxon>Arthropoda</taxon>
        <taxon>Crustacea</taxon>
        <taxon>Branchiopoda</taxon>
        <taxon>Anostraca</taxon>
        <taxon>Artemiidae</taxon>
        <taxon>Artemia</taxon>
    </lineage>
</organism>